<dbReference type="SMART" id="SM00220">
    <property type="entry name" value="S_TKc"/>
    <property type="match status" value="1"/>
</dbReference>
<dbReference type="InterPro" id="IPR011990">
    <property type="entry name" value="TPR-like_helical_dom_sf"/>
</dbReference>
<dbReference type="GO" id="GO:0005524">
    <property type="term" value="F:ATP binding"/>
    <property type="evidence" value="ECO:0007669"/>
    <property type="project" value="UniProtKB-UniRule"/>
</dbReference>
<dbReference type="PROSITE" id="PS00107">
    <property type="entry name" value="PROTEIN_KINASE_ATP"/>
    <property type="match status" value="1"/>
</dbReference>
<dbReference type="GO" id="GO:0004674">
    <property type="term" value="F:protein serine/threonine kinase activity"/>
    <property type="evidence" value="ECO:0007669"/>
    <property type="project" value="UniProtKB-EC"/>
</dbReference>
<feature type="binding site" evidence="5">
    <location>
        <position position="128"/>
    </location>
    <ligand>
        <name>ATP</name>
        <dbReference type="ChEBI" id="CHEBI:30616"/>
    </ligand>
</feature>
<evidence type="ECO:0000256" key="5">
    <source>
        <dbReference type="PROSITE-ProRule" id="PRU10141"/>
    </source>
</evidence>
<keyword evidence="2 5" id="KW-0547">Nucleotide-binding</keyword>
<reference evidence="7 8" key="1">
    <citation type="submission" date="2019-02" db="EMBL/GenBank/DDBJ databases">
        <title>Deep-cultivation of Planctomycetes and their phenomic and genomic characterization uncovers novel biology.</title>
        <authorList>
            <person name="Wiegand S."/>
            <person name="Jogler M."/>
            <person name="Boedeker C."/>
            <person name="Pinto D."/>
            <person name="Vollmers J."/>
            <person name="Rivas-Marin E."/>
            <person name="Kohn T."/>
            <person name="Peeters S.H."/>
            <person name="Heuer A."/>
            <person name="Rast P."/>
            <person name="Oberbeckmann S."/>
            <person name="Bunk B."/>
            <person name="Jeske O."/>
            <person name="Meyerdierks A."/>
            <person name="Storesund J.E."/>
            <person name="Kallscheuer N."/>
            <person name="Luecker S."/>
            <person name="Lage O.M."/>
            <person name="Pohl T."/>
            <person name="Merkel B.J."/>
            <person name="Hornburger P."/>
            <person name="Mueller R.-W."/>
            <person name="Bruemmer F."/>
            <person name="Labrenz M."/>
            <person name="Spormann A.M."/>
            <person name="Op Den Camp H."/>
            <person name="Overmann J."/>
            <person name="Amann R."/>
            <person name="Jetten M.S.M."/>
            <person name="Mascher T."/>
            <person name="Medema M.H."/>
            <person name="Devos D.P."/>
            <person name="Kaster A.-K."/>
            <person name="Ovreas L."/>
            <person name="Rohde M."/>
            <person name="Galperin M.Y."/>
            <person name="Jogler C."/>
        </authorList>
    </citation>
    <scope>NUCLEOTIDE SEQUENCE [LARGE SCALE GENOMIC DNA]</scope>
    <source>
        <strain evidence="7 8">Poly51</strain>
    </source>
</reference>
<dbReference type="Proteomes" id="UP000318288">
    <property type="component" value="Unassembled WGS sequence"/>
</dbReference>
<evidence type="ECO:0000256" key="4">
    <source>
        <dbReference type="ARBA" id="ARBA00022840"/>
    </source>
</evidence>
<dbReference type="OrthoDB" id="258731at2"/>
<sequence length="854" mass="93810">MTTNPLSENGQSDQEFEIFSIASELPTDRRSEYLDDACAGDRDLRARVELLLERDIDADQIDFLLPTDQNLKNKIDSAGLGGAESASHRLIGRHFGPFAIQREIGRGGMGSVFLAHRTEGPEQQVAIKILRSEVDRDEMIRRFRNEAQFAAALGNHPGIASLIDAGITDDGIAYLVTDYVDGIRIDDFCDENRLSIDQRLELFLAVCDAVQFAHRSAIIHRDLKPSNLLVTADARVHLIDFGIAKLTDTLPDTPNDDTQTMFRVLTPAYASPEQARGETPTTSTDVYSLGVVLYGLLTGRSPYEVDTTDPVGLVRSLEQVQPMHPHVALSVVAAGDDGSTANKISIQRRTTPTRLRRQLAGDLGTIVMMALRKESTRRYATVDQFADDIRRLLSGHTVRACKDTLRYRVGKFVRRNRLAVTVSTMCVLMLIGGIAGTSTQWARAENERIRAEQFASEAMHEAARARTAERASLVASAESKRQAEKAKQVSDFLVGMIQQSDAVGILGYQFGSRPNQSDDPTLRDVLGRGAAMIETKLQDQPLVRAALSTEIARIYLALGSVDQAEPLLKRSHTVQQVAGDSVDLADTLATLGLTRYIQGRYDESKTRLTEAIEINNRIFGENAPETADIKLALGFVSLESCNDVEQWQAAGEILEQVVKIRRSQTQPPPYQMAMALTGQAIFQRTKAEYAKSLISLAEAGGYLALEPGGGVYAEASLLAVQATINWQAGNNTIAMQQTHEVIALTKKLLGETHPMVNYIQVDQAKRMFAAGEHETAEALLREGIESARKAYGRQPRTAFAMEALGLQLLEQPAKREEAKRLLVEASEIMTDTVGAENIRTQAMLRVVGNVARSP</sequence>
<accession>A0A5C6FB63</accession>
<dbReference type="Gene3D" id="3.30.200.20">
    <property type="entry name" value="Phosphorylase Kinase, domain 1"/>
    <property type="match status" value="1"/>
</dbReference>
<comment type="caution">
    <text evidence="7">The sequence shown here is derived from an EMBL/GenBank/DDBJ whole genome shotgun (WGS) entry which is preliminary data.</text>
</comment>
<dbReference type="PROSITE" id="PS50011">
    <property type="entry name" value="PROTEIN_KINASE_DOM"/>
    <property type="match status" value="1"/>
</dbReference>
<name>A0A5C6FB63_9BACT</name>
<dbReference type="InterPro" id="IPR011009">
    <property type="entry name" value="Kinase-like_dom_sf"/>
</dbReference>
<dbReference type="RefSeq" id="WP_146456396.1">
    <property type="nucleotide sequence ID" value="NZ_SJPW01000002.1"/>
</dbReference>
<dbReference type="Gene3D" id="1.10.510.10">
    <property type="entry name" value="Transferase(Phosphotransferase) domain 1"/>
    <property type="match status" value="1"/>
</dbReference>
<protein>
    <submittedName>
        <fullName evidence="7">Serine/threonine-protein kinase PknB</fullName>
        <ecNumber evidence="7">2.7.11.1</ecNumber>
    </submittedName>
</protein>
<keyword evidence="4 5" id="KW-0067">ATP-binding</keyword>
<dbReference type="EMBL" id="SJPW01000002">
    <property type="protein sequence ID" value="TWU59063.1"/>
    <property type="molecule type" value="Genomic_DNA"/>
</dbReference>
<keyword evidence="8" id="KW-1185">Reference proteome</keyword>
<dbReference type="Pfam" id="PF00069">
    <property type="entry name" value="Pkinase"/>
    <property type="match status" value="1"/>
</dbReference>
<organism evidence="7 8">
    <name type="scientific">Rubripirellula tenax</name>
    <dbReference type="NCBI Taxonomy" id="2528015"/>
    <lineage>
        <taxon>Bacteria</taxon>
        <taxon>Pseudomonadati</taxon>
        <taxon>Planctomycetota</taxon>
        <taxon>Planctomycetia</taxon>
        <taxon>Pirellulales</taxon>
        <taxon>Pirellulaceae</taxon>
        <taxon>Rubripirellula</taxon>
    </lineage>
</organism>
<evidence type="ECO:0000313" key="8">
    <source>
        <dbReference type="Proteomes" id="UP000318288"/>
    </source>
</evidence>
<dbReference type="PANTHER" id="PTHR43289">
    <property type="entry name" value="MITOGEN-ACTIVATED PROTEIN KINASE KINASE KINASE 20-RELATED"/>
    <property type="match status" value="1"/>
</dbReference>
<proteinExistence type="predicted"/>
<dbReference type="PROSITE" id="PS00108">
    <property type="entry name" value="PROTEIN_KINASE_ST"/>
    <property type="match status" value="1"/>
</dbReference>
<evidence type="ECO:0000256" key="2">
    <source>
        <dbReference type="ARBA" id="ARBA00022741"/>
    </source>
</evidence>
<evidence type="ECO:0000256" key="1">
    <source>
        <dbReference type="ARBA" id="ARBA00022679"/>
    </source>
</evidence>
<dbReference type="SUPFAM" id="SSF48452">
    <property type="entry name" value="TPR-like"/>
    <property type="match status" value="1"/>
</dbReference>
<dbReference type="SUPFAM" id="SSF56112">
    <property type="entry name" value="Protein kinase-like (PK-like)"/>
    <property type="match status" value="1"/>
</dbReference>
<dbReference type="InterPro" id="IPR017441">
    <property type="entry name" value="Protein_kinase_ATP_BS"/>
</dbReference>
<dbReference type="Pfam" id="PF13424">
    <property type="entry name" value="TPR_12"/>
    <property type="match status" value="1"/>
</dbReference>
<evidence type="ECO:0000313" key="7">
    <source>
        <dbReference type="EMBL" id="TWU59063.1"/>
    </source>
</evidence>
<dbReference type="EC" id="2.7.11.1" evidence="7"/>
<dbReference type="AlphaFoldDB" id="A0A5C6FB63"/>
<keyword evidence="3 7" id="KW-0418">Kinase</keyword>
<evidence type="ECO:0000256" key="3">
    <source>
        <dbReference type="ARBA" id="ARBA00022777"/>
    </source>
</evidence>
<keyword evidence="1 7" id="KW-0808">Transferase</keyword>
<dbReference type="InterPro" id="IPR000719">
    <property type="entry name" value="Prot_kinase_dom"/>
</dbReference>
<dbReference type="Gene3D" id="1.25.40.10">
    <property type="entry name" value="Tetratricopeptide repeat domain"/>
    <property type="match status" value="2"/>
</dbReference>
<feature type="domain" description="Protein kinase" evidence="6">
    <location>
        <begin position="98"/>
        <end position="393"/>
    </location>
</feature>
<dbReference type="CDD" id="cd14014">
    <property type="entry name" value="STKc_PknB_like"/>
    <property type="match status" value="1"/>
</dbReference>
<dbReference type="InterPro" id="IPR008271">
    <property type="entry name" value="Ser/Thr_kinase_AS"/>
</dbReference>
<evidence type="ECO:0000259" key="6">
    <source>
        <dbReference type="PROSITE" id="PS50011"/>
    </source>
</evidence>
<gene>
    <name evidence="7" type="primary">pknB_4</name>
    <name evidence="7" type="ORF">Poly51_18480</name>
</gene>
<dbReference type="PANTHER" id="PTHR43289:SF34">
    <property type="entry name" value="SERINE_THREONINE-PROTEIN KINASE YBDM-RELATED"/>
    <property type="match status" value="1"/>
</dbReference>